<dbReference type="EMBL" id="BGPR01028713">
    <property type="protein sequence ID" value="GBO00048.1"/>
    <property type="molecule type" value="Genomic_DNA"/>
</dbReference>
<dbReference type="AlphaFoldDB" id="A0A4Y2THM3"/>
<sequence length="113" mass="12351">MTAVMRGIATPHGARDHVVWVRRQPLPLPALEIRLCFIRSGLRVNTCDGKAANFRSPSTRSADRQVMAPSTPLAKLNFIKSLREGMGGDIASLGKQSVQGKAYLIDKMYVLAT</sequence>
<dbReference type="EMBL" id="BGPR01028664">
    <property type="protein sequence ID" value="GBN99959.1"/>
    <property type="molecule type" value="Genomic_DNA"/>
</dbReference>
<name>A0A4Y2THM3_ARAVE</name>
<dbReference type="Proteomes" id="UP000499080">
    <property type="component" value="Unassembled WGS sequence"/>
</dbReference>
<proteinExistence type="predicted"/>
<evidence type="ECO:0000313" key="1">
    <source>
        <dbReference type="EMBL" id="GBN99959.1"/>
    </source>
</evidence>
<comment type="caution">
    <text evidence="2">The sequence shown here is derived from an EMBL/GenBank/DDBJ whole genome shotgun (WGS) entry which is preliminary data.</text>
</comment>
<keyword evidence="3" id="KW-1185">Reference proteome</keyword>
<protein>
    <submittedName>
        <fullName evidence="2">Uncharacterized protein</fullName>
    </submittedName>
</protein>
<accession>A0A4Y2THM3</accession>
<gene>
    <name evidence="2" type="ORF">AVEN_248805_1</name>
    <name evidence="1" type="ORF">AVEN_85559_1</name>
</gene>
<evidence type="ECO:0000313" key="3">
    <source>
        <dbReference type="Proteomes" id="UP000499080"/>
    </source>
</evidence>
<evidence type="ECO:0000313" key="2">
    <source>
        <dbReference type="EMBL" id="GBO00048.1"/>
    </source>
</evidence>
<organism evidence="2 3">
    <name type="scientific">Araneus ventricosus</name>
    <name type="common">Orbweaver spider</name>
    <name type="synonym">Epeira ventricosa</name>
    <dbReference type="NCBI Taxonomy" id="182803"/>
    <lineage>
        <taxon>Eukaryota</taxon>
        <taxon>Metazoa</taxon>
        <taxon>Ecdysozoa</taxon>
        <taxon>Arthropoda</taxon>
        <taxon>Chelicerata</taxon>
        <taxon>Arachnida</taxon>
        <taxon>Araneae</taxon>
        <taxon>Araneomorphae</taxon>
        <taxon>Entelegynae</taxon>
        <taxon>Araneoidea</taxon>
        <taxon>Araneidae</taxon>
        <taxon>Araneus</taxon>
    </lineage>
</organism>
<reference evidence="2 3" key="1">
    <citation type="journal article" date="2019" name="Sci. Rep.">
        <title>Orb-weaving spider Araneus ventricosus genome elucidates the spidroin gene catalogue.</title>
        <authorList>
            <person name="Kono N."/>
            <person name="Nakamura H."/>
            <person name="Ohtoshi R."/>
            <person name="Moran D.A.P."/>
            <person name="Shinohara A."/>
            <person name="Yoshida Y."/>
            <person name="Fujiwara M."/>
            <person name="Mori M."/>
            <person name="Tomita M."/>
            <person name="Arakawa K."/>
        </authorList>
    </citation>
    <scope>NUCLEOTIDE SEQUENCE [LARGE SCALE GENOMIC DNA]</scope>
</reference>